<feature type="region of interest" description="Disordered" evidence="1">
    <location>
        <begin position="1"/>
        <end position="51"/>
    </location>
</feature>
<evidence type="ECO:0000256" key="1">
    <source>
        <dbReference type="SAM" id="MobiDB-lite"/>
    </source>
</evidence>
<evidence type="ECO:0000313" key="2">
    <source>
        <dbReference type="EMBL" id="AKJ06118.1"/>
    </source>
</evidence>
<dbReference type="Proteomes" id="UP000035579">
    <property type="component" value="Chromosome"/>
</dbReference>
<name>A0AAC8THG8_9BACT</name>
<reference evidence="2 3" key="1">
    <citation type="submission" date="2015-05" db="EMBL/GenBank/DDBJ databases">
        <title>Genome assembly of Archangium gephyra DSM 2261.</title>
        <authorList>
            <person name="Sharma G."/>
            <person name="Subramanian S."/>
        </authorList>
    </citation>
    <scope>NUCLEOTIDE SEQUENCE [LARGE SCALE GENOMIC DNA]</scope>
    <source>
        <strain evidence="2 3">DSM 2261</strain>
    </source>
</reference>
<feature type="compositionally biased region" description="Polar residues" evidence="1">
    <location>
        <begin position="82"/>
        <end position="92"/>
    </location>
</feature>
<dbReference type="KEGG" id="age:AA314_07744"/>
<gene>
    <name evidence="2" type="ORF">AA314_07744</name>
</gene>
<dbReference type="EMBL" id="CP011509">
    <property type="protein sequence ID" value="AKJ06118.1"/>
    <property type="molecule type" value="Genomic_DNA"/>
</dbReference>
<proteinExistence type="predicted"/>
<accession>A0AAC8THG8</accession>
<feature type="region of interest" description="Disordered" evidence="1">
    <location>
        <begin position="73"/>
        <end position="92"/>
    </location>
</feature>
<feature type="compositionally biased region" description="Basic and acidic residues" evidence="1">
    <location>
        <begin position="35"/>
        <end position="46"/>
    </location>
</feature>
<protein>
    <submittedName>
        <fullName evidence="2">Uncharacterized protein</fullName>
    </submittedName>
</protein>
<organism evidence="2 3">
    <name type="scientific">Archangium gephyra</name>
    <dbReference type="NCBI Taxonomy" id="48"/>
    <lineage>
        <taxon>Bacteria</taxon>
        <taxon>Pseudomonadati</taxon>
        <taxon>Myxococcota</taxon>
        <taxon>Myxococcia</taxon>
        <taxon>Myxococcales</taxon>
        <taxon>Cystobacterineae</taxon>
        <taxon>Archangiaceae</taxon>
        <taxon>Archangium</taxon>
    </lineage>
</organism>
<evidence type="ECO:0000313" key="3">
    <source>
        <dbReference type="Proteomes" id="UP000035579"/>
    </source>
</evidence>
<dbReference type="AlphaFoldDB" id="A0AAC8THG8"/>
<sequence>MLGGSGGEGDAVRGHTHPRQRGDGLLSRVATSSLYEDRQKQQRGHDQAIPWGHHVIHAPARVGCGGRCCDGAGSLSGAPNAPRSTLFVSRRK</sequence>